<dbReference type="Proteomes" id="UP001277761">
    <property type="component" value="Unassembled WGS sequence"/>
</dbReference>
<feature type="binding site" evidence="9">
    <location>
        <position position="199"/>
    </location>
    <ligand>
        <name>Zn(2+)</name>
        <dbReference type="ChEBI" id="CHEBI:29105"/>
        <label>2</label>
    </ligand>
</feature>
<feature type="binding site" evidence="9">
    <location>
        <position position="216"/>
    </location>
    <ligand>
        <name>Zn(2+)</name>
        <dbReference type="ChEBI" id="CHEBI:29105"/>
        <label>1</label>
    </ligand>
</feature>
<dbReference type="InterPro" id="IPR002939">
    <property type="entry name" value="DnaJ_C"/>
</dbReference>
<keyword evidence="8 9" id="KW-0143">Chaperone</keyword>
<evidence type="ECO:0000256" key="10">
    <source>
        <dbReference type="PROSITE-ProRule" id="PRU00546"/>
    </source>
</evidence>
<keyword evidence="1 9" id="KW-0963">Cytoplasm</keyword>
<reference evidence="13 14" key="1">
    <citation type="submission" date="2023-11" db="EMBL/GenBank/DDBJ databases">
        <authorList>
            <person name="Xu M."/>
            <person name="Jiang T."/>
        </authorList>
    </citation>
    <scope>NUCLEOTIDE SEQUENCE [LARGE SCALE GENOMIC DNA]</scope>
    <source>
        <strain evidence="13 14">SD</strain>
    </source>
</reference>
<feature type="binding site" evidence="9">
    <location>
        <position position="213"/>
    </location>
    <ligand>
        <name>Zn(2+)</name>
        <dbReference type="ChEBI" id="CHEBI:29105"/>
        <label>1</label>
    </ligand>
</feature>
<feature type="binding site" evidence="9">
    <location>
        <position position="163"/>
    </location>
    <ligand>
        <name>Zn(2+)</name>
        <dbReference type="ChEBI" id="CHEBI:29105"/>
        <label>1</label>
    </ligand>
</feature>
<organism evidence="13 14">
    <name type="scientific">Patulibacter brassicae</name>
    <dbReference type="NCBI Taxonomy" id="1705717"/>
    <lineage>
        <taxon>Bacteria</taxon>
        <taxon>Bacillati</taxon>
        <taxon>Actinomycetota</taxon>
        <taxon>Thermoleophilia</taxon>
        <taxon>Solirubrobacterales</taxon>
        <taxon>Patulibacteraceae</taxon>
        <taxon>Patulibacter</taxon>
    </lineage>
</organism>
<feature type="binding site" evidence="9">
    <location>
        <position position="202"/>
    </location>
    <ligand>
        <name>Zn(2+)</name>
        <dbReference type="ChEBI" id="CHEBI:29105"/>
        <label>2</label>
    </ligand>
</feature>
<feature type="binding site" evidence="9">
    <location>
        <position position="180"/>
    </location>
    <ligand>
        <name>Zn(2+)</name>
        <dbReference type="ChEBI" id="CHEBI:29105"/>
        <label>2</label>
    </ligand>
</feature>
<evidence type="ECO:0000313" key="13">
    <source>
        <dbReference type="EMBL" id="MDX8152247.1"/>
    </source>
</evidence>
<feature type="repeat" description="CXXCXGXG motif" evidence="9">
    <location>
        <begin position="199"/>
        <end position="206"/>
    </location>
</feature>
<accession>A0ABU4VK81</accession>
<feature type="domain" description="CR-type" evidence="12">
    <location>
        <begin position="147"/>
        <end position="225"/>
    </location>
</feature>
<dbReference type="SUPFAM" id="SSF46565">
    <property type="entry name" value="Chaperone J-domain"/>
    <property type="match status" value="1"/>
</dbReference>
<dbReference type="Gene3D" id="1.10.287.110">
    <property type="entry name" value="DnaJ domain"/>
    <property type="match status" value="1"/>
</dbReference>
<feature type="binding site" evidence="9">
    <location>
        <position position="160"/>
    </location>
    <ligand>
        <name>Zn(2+)</name>
        <dbReference type="ChEBI" id="CHEBI:29105"/>
        <label>1</label>
    </ligand>
</feature>
<keyword evidence="14" id="KW-1185">Reference proteome</keyword>
<evidence type="ECO:0000256" key="3">
    <source>
        <dbReference type="ARBA" id="ARBA00022723"/>
    </source>
</evidence>
<feature type="zinc finger region" description="CR-type" evidence="10">
    <location>
        <begin position="147"/>
        <end position="225"/>
    </location>
</feature>
<dbReference type="Pfam" id="PF01556">
    <property type="entry name" value="DnaJ_C"/>
    <property type="match status" value="1"/>
</dbReference>
<evidence type="ECO:0000256" key="2">
    <source>
        <dbReference type="ARBA" id="ARBA00022705"/>
    </source>
</evidence>
<evidence type="ECO:0000259" key="12">
    <source>
        <dbReference type="PROSITE" id="PS51188"/>
    </source>
</evidence>
<dbReference type="InterPro" id="IPR018253">
    <property type="entry name" value="DnaJ_domain_CS"/>
</dbReference>
<feature type="repeat" description="CXXCXGXG motif" evidence="9">
    <location>
        <begin position="177"/>
        <end position="184"/>
    </location>
</feature>
<comment type="domain">
    <text evidence="9">The J domain is necessary and sufficient to stimulate DnaK ATPase activity. Zinc center 1 plays an important role in the autonomous, DnaK-independent chaperone activity of DnaJ. Zinc center 2 is essential for interaction with DnaK and for DnaJ activity.</text>
</comment>
<keyword evidence="2 9" id="KW-0235">DNA replication</keyword>
<dbReference type="InterPro" id="IPR001305">
    <property type="entry name" value="HSP_DnaJ_Cys-rich_dom"/>
</dbReference>
<evidence type="ECO:0000256" key="1">
    <source>
        <dbReference type="ARBA" id="ARBA00022490"/>
    </source>
</evidence>
<dbReference type="NCBIfam" id="NF008035">
    <property type="entry name" value="PRK10767.1"/>
    <property type="match status" value="1"/>
</dbReference>
<feature type="repeat" description="CXXCXGXG motif" evidence="9">
    <location>
        <begin position="160"/>
        <end position="167"/>
    </location>
</feature>
<dbReference type="PROSITE" id="PS51188">
    <property type="entry name" value="ZF_CR"/>
    <property type="match status" value="1"/>
</dbReference>
<dbReference type="InterPro" id="IPR012724">
    <property type="entry name" value="DnaJ"/>
</dbReference>
<evidence type="ECO:0000256" key="4">
    <source>
        <dbReference type="ARBA" id="ARBA00022737"/>
    </source>
</evidence>
<dbReference type="SUPFAM" id="SSF49493">
    <property type="entry name" value="HSP40/DnaJ peptide-binding domain"/>
    <property type="match status" value="2"/>
</dbReference>
<evidence type="ECO:0000256" key="6">
    <source>
        <dbReference type="ARBA" id="ARBA00022833"/>
    </source>
</evidence>
<feature type="repeat" description="CXXCXGXG motif" evidence="9">
    <location>
        <begin position="213"/>
        <end position="220"/>
    </location>
</feature>
<dbReference type="InterPro" id="IPR036869">
    <property type="entry name" value="J_dom_sf"/>
</dbReference>
<name>A0ABU4VK81_9ACTN</name>
<dbReference type="Pfam" id="PF00226">
    <property type="entry name" value="DnaJ"/>
    <property type="match status" value="1"/>
</dbReference>
<dbReference type="SUPFAM" id="SSF57938">
    <property type="entry name" value="DnaJ/Hsp40 cysteine-rich domain"/>
    <property type="match status" value="1"/>
</dbReference>
<comment type="subcellular location">
    <subcellularLocation>
        <location evidence="9">Cytoplasm</location>
    </subcellularLocation>
</comment>
<evidence type="ECO:0000256" key="7">
    <source>
        <dbReference type="ARBA" id="ARBA00023016"/>
    </source>
</evidence>
<feature type="binding site" evidence="9">
    <location>
        <position position="177"/>
    </location>
    <ligand>
        <name>Zn(2+)</name>
        <dbReference type="ChEBI" id="CHEBI:29105"/>
        <label>2</label>
    </ligand>
</feature>
<sequence>MATRQDNTPDLYAVLGVDKKATPDEIKKAYRKLAREYHPDRNPGDTAAEERFKQVSAAHDILSDAEKRKEYDRARSFGGLGGAFSTGGAGFDFGDSGIGDILSSVFGNVTGRGGPGAGQARSRRANVQRGKDLEAEVTLSFRQAMDGAQVPLSVRTTTPCTTCAGTGAKPGTSPIVCPRCQGRGVEAQGQGLFSISQPCARCHGSGTVIETPCPTCSGEGAVHTTKRYRVNIPPGVREGSRVRLAGKGQAGRNGGQPGDLFVITHVRASDVFQRHGDDIEVTVPLSIAEAVRGADVEVPTLDGRKKLRVAPGTKHGTVQRLRGEGPPRLGGGGRGDIRYRFVIEVPEPRSDEQREAVDHLADLFPAAGRERLFEEG</sequence>
<dbReference type="EMBL" id="JAXAVX010000005">
    <property type="protein sequence ID" value="MDX8152247.1"/>
    <property type="molecule type" value="Genomic_DNA"/>
</dbReference>
<keyword evidence="5 9" id="KW-0863">Zinc-finger</keyword>
<evidence type="ECO:0000256" key="9">
    <source>
        <dbReference type="HAMAP-Rule" id="MF_01152"/>
    </source>
</evidence>
<dbReference type="InterPro" id="IPR036410">
    <property type="entry name" value="HSP_DnaJ_Cys-rich_dom_sf"/>
</dbReference>
<dbReference type="HAMAP" id="MF_01152">
    <property type="entry name" value="DnaJ"/>
    <property type="match status" value="1"/>
</dbReference>
<dbReference type="Pfam" id="PF00684">
    <property type="entry name" value="DnaJ_CXXCXGXG"/>
    <property type="match status" value="1"/>
</dbReference>
<dbReference type="PANTHER" id="PTHR43096:SF54">
    <property type="entry name" value="CHAPERONE PROTEIN DNAJ 1"/>
    <property type="match status" value="1"/>
</dbReference>
<dbReference type="PROSITE" id="PS00636">
    <property type="entry name" value="DNAJ_1"/>
    <property type="match status" value="1"/>
</dbReference>
<dbReference type="Gene3D" id="2.60.260.20">
    <property type="entry name" value="Urease metallochaperone UreE, N-terminal domain"/>
    <property type="match status" value="2"/>
</dbReference>
<comment type="subunit">
    <text evidence="9">Homodimer.</text>
</comment>
<comment type="caution">
    <text evidence="13">The sequence shown here is derived from an EMBL/GenBank/DDBJ whole genome shotgun (WGS) entry which is preliminary data.</text>
</comment>
<dbReference type="CDD" id="cd06257">
    <property type="entry name" value="DnaJ"/>
    <property type="match status" value="1"/>
</dbReference>
<dbReference type="PROSITE" id="PS50076">
    <property type="entry name" value="DNAJ_2"/>
    <property type="match status" value="1"/>
</dbReference>
<dbReference type="InterPro" id="IPR008971">
    <property type="entry name" value="HSP40/DnaJ_pept-bd"/>
</dbReference>
<dbReference type="CDD" id="cd10747">
    <property type="entry name" value="DnaJ_C"/>
    <property type="match status" value="1"/>
</dbReference>
<dbReference type="CDD" id="cd10719">
    <property type="entry name" value="DnaJ_zf"/>
    <property type="match status" value="1"/>
</dbReference>
<comment type="function">
    <text evidence="9">Participates actively in the response to hyperosmotic and heat shock by preventing the aggregation of stress-denatured proteins and by disaggregating proteins, also in an autonomous, DnaK-independent fashion. Unfolded proteins bind initially to DnaJ; upon interaction with the DnaJ-bound protein, DnaK hydrolyzes its bound ATP, resulting in the formation of a stable complex. GrpE releases ADP from DnaK; ATP binding to DnaK triggers the release of the substrate protein, thus completing the reaction cycle. Several rounds of ATP-dependent interactions between DnaJ, DnaK and GrpE are required for fully efficient folding. Also involved, together with DnaK and GrpE, in the DNA replication of plasmids through activation of initiation proteins.</text>
</comment>
<feature type="domain" description="J" evidence="11">
    <location>
        <begin position="10"/>
        <end position="75"/>
    </location>
</feature>
<comment type="similarity">
    <text evidence="9">Belongs to the DnaJ family.</text>
</comment>
<keyword evidence="3 9" id="KW-0479">Metal-binding</keyword>
<evidence type="ECO:0000256" key="8">
    <source>
        <dbReference type="ARBA" id="ARBA00023186"/>
    </source>
</evidence>
<evidence type="ECO:0000256" key="5">
    <source>
        <dbReference type="ARBA" id="ARBA00022771"/>
    </source>
</evidence>
<proteinExistence type="inferred from homology"/>
<keyword evidence="7 9" id="KW-0346">Stress response</keyword>
<evidence type="ECO:0000313" key="14">
    <source>
        <dbReference type="Proteomes" id="UP001277761"/>
    </source>
</evidence>
<gene>
    <name evidence="9 13" type="primary">dnaJ</name>
    <name evidence="13" type="ORF">SK069_11620</name>
</gene>
<protein>
    <recommendedName>
        <fullName evidence="9">Chaperone protein DnaJ</fullName>
    </recommendedName>
</protein>
<dbReference type="PRINTS" id="PR00625">
    <property type="entry name" value="JDOMAIN"/>
</dbReference>
<dbReference type="SMART" id="SM00271">
    <property type="entry name" value="DnaJ"/>
    <property type="match status" value="1"/>
</dbReference>
<dbReference type="PANTHER" id="PTHR43096">
    <property type="entry name" value="DNAJ HOMOLOG 1, MITOCHONDRIAL-RELATED"/>
    <property type="match status" value="1"/>
</dbReference>
<keyword evidence="6 9" id="KW-0862">Zinc</keyword>
<dbReference type="Gene3D" id="2.10.230.10">
    <property type="entry name" value="Heat shock protein DnaJ, cysteine-rich domain"/>
    <property type="match status" value="1"/>
</dbReference>
<comment type="cofactor">
    <cofactor evidence="9">
        <name>Zn(2+)</name>
        <dbReference type="ChEBI" id="CHEBI:29105"/>
    </cofactor>
    <text evidence="9">Binds 2 Zn(2+) ions per monomer.</text>
</comment>
<evidence type="ECO:0000259" key="11">
    <source>
        <dbReference type="PROSITE" id="PS50076"/>
    </source>
</evidence>
<keyword evidence="4 9" id="KW-0677">Repeat</keyword>
<dbReference type="InterPro" id="IPR001623">
    <property type="entry name" value="DnaJ_domain"/>
</dbReference>
<dbReference type="RefSeq" id="WP_319954402.1">
    <property type="nucleotide sequence ID" value="NZ_JAXAVX010000005.1"/>
</dbReference>